<dbReference type="Gene3D" id="3.30.420.10">
    <property type="entry name" value="Ribonuclease H-like superfamily/Ribonuclease H"/>
    <property type="match status" value="1"/>
</dbReference>
<dbReference type="Gene3D" id="1.10.340.70">
    <property type="match status" value="1"/>
</dbReference>
<dbReference type="PANTHER" id="PTHR47266">
    <property type="entry name" value="ENDONUCLEASE-RELATED"/>
    <property type="match status" value="1"/>
</dbReference>
<protein>
    <recommendedName>
        <fullName evidence="2">Integrase catalytic domain-containing protein</fullName>
    </recommendedName>
</protein>
<dbReference type="InterPro" id="IPR012337">
    <property type="entry name" value="RNaseH-like_sf"/>
</dbReference>
<reference evidence="1" key="2">
    <citation type="journal article" date="2024" name="Plant">
        <title>Genomic evolution and insights into agronomic trait innovations of Sesamum species.</title>
        <authorList>
            <person name="Miao H."/>
            <person name="Wang L."/>
            <person name="Qu L."/>
            <person name="Liu H."/>
            <person name="Sun Y."/>
            <person name="Le M."/>
            <person name="Wang Q."/>
            <person name="Wei S."/>
            <person name="Zheng Y."/>
            <person name="Lin W."/>
            <person name="Duan Y."/>
            <person name="Cao H."/>
            <person name="Xiong S."/>
            <person name="Wang X."/>
            <person name="Wei L."/>
            <person name="Li C."/>
            <person name="Ma Q."/>
            <person name="Ju M."/>
            <person name="Zhao R."/>
            <person name="Li G."/>
            <person name="Mu C."/>
            <person name="Tian Q."/>
            <person name="Mei H."/>
            <person name="Zhang T."/>
            <person name="Gao T."/>
            <person name="Zhang H."/>
        </authorList>
    </citation>
    <scope>NUCLEOTIDE SEQUENCE</scope>
    <source>
        <strain evidence="1">KEN8</strain>
    </source>
</reference>
<dbReference type="EMBL" id="JACGWM010000011">
    <property type="protein sequence ID" value="KAL0342719.1"/>
    <property type="molecule type" value="Genomic_DNA"/>
</dbReference>
<name>A0AAW2NGQ2_9LAMI</name>
<accession>A0AAW2NGQ2</accession>
<proteinExistence type="predicted"/>
<evidence type="ECO:0008006" key="2">
    <source>
        <dbReference type="Google" id="ProtNLM"/>
    </source>
</evidence>
<gene>
    <name evidence="1" type="ORF">Scaly_1934500</name>
</gene>
<dbReference type="SUPFAM" id="SSF53098">
    <property type="entry name" value="Ribonuclease H-like"/>
    <property type="match status" value="1"/>
</dbReference>
<dbReference type="GO" id="GO:0003676">
    <property type="term" value="F:nucleic acid binding"/>
    <property type="evidence" value="ECO:0007669"/>
    <property type="project" value="InterPro"/>
</dbReference>
<dbReference type="AlphaFoldDB" id="A0AAW2NGQ2"/>
<dbReference type="InterPro" id="IPR052160">
    <property type="entry name" value="Gypsy_RT_Integrase-like"/>
</dbReference>
<comment type="caution">
    <text evidence="1">The sequence shown here is derived from an EMBL/GenBank/DDBJ whole genome shotgun (WGS) entry which is preliminary data.</text>
</comment>
<feature type="non-terminal residue" evidence="1">
    <location>
        <position position="1"/>
    </location>
</feature>
<sequence>SSCKASNDEHNSVLTFCHNFACGGHFGPKRTTTKVLVCGLYWSTLFKDAYEFFKKCDIGQRTGTVSHRNEMPQTTFLIVEIFDVWGIDFMCPFPSSCGFSYILLAVDYVSKWVEAKATGTDDSAPIIGFVKSHIFNRFGVPVKSNLEKTVNPSRKDWSFCLDDVLWTYRTAYKTPIRMSSTVWFLESTTVRRSCSIEATTTIASLLLCPPHLRRVAAILTETTAAVVSLPTMMRPRTNGGQREMHFVASPSTTVTIFATPPPPTAPSDPTSTSSNTEPLWDTYHKRARFSASTGFPPTAERELEGYLTFTTRKHKRGTL</sequence>
<dbReference type="InterPro" id="IPR036397">
    <property type="entry name" value="RNaseH_sf"/>
</dbReference>
<reference evidence="1" key="1">
    <citation type="submission" date="2020-06" db="EMBL/GenBank/DDBJ databases">
        <authorList>
            <person name="Li T."/>
            <person name="Hu X."/>
            <person name="Zhang T."/>
            <person name="Song X."/>
            <person name="Zhang H."/>
            <person name="Dai N."/>
            <person name="Sheng W."/>
            <person name="Hou X."/>
            <person name="Wei L."/>
        </authorList>
    </citation>
    <scope>NUCLEOTIDE SEQUENCE</scope>
    <source>
        <strain evidence="1">KEN8</strain>
        <tissue evidence="1">Leaf</tissue>
    </source>
</reference>
<organism evidence="1">
    <name type="scientific">Sesamum calycinum</name>
    <dbReference type="NCBI Taxonomy" id="2727403"/>
    <lineage>
        <taxon>Eukaryota</taxon>
        <taxon>Viridiplantae</taxon>
        <taxon>Streptophyta</taxon>
        <taxon>Embryophyta</taxon>
        <taxon>Tracheophyta</taxon>
        <taxon>Spermatophyta</taxon>
        <taxon>Magnoliopsida</taxon>
        <taxon>eudicotyledons</taxon>
        <taxon>Gunneridae</taxon>
        <taxon>Pentapetalae</taxon>
        <taxon>asterids</taxon>
        <taxon>lamiids</taxon>
        <taxon>Lamiales</taxon>
        <taxon>Pedaliaceae</taxon>
        <taxon>Sesamum</taxon>
    </lineage>
</organism>
<evidence type="ECO:0000313" key="1">
    <source>
        <dbReference type="EMBL" id="KAL0342719.1"/>
    </source>
</evidence>